<keyword evidence="5" id="KW-1185">Reference proteome</keyword>
<name>A0AAE8QGF2_9HYPH</name>
<dbReference type="SUPFAM" id="SSF52266">
    <property type="entry name" value="SGNH hydrolase"/>
    <property type="match status" value="1"/>
</dbReference>
<sequence length="192" mass="21441">MKTVLLIGDSIRLHYQPHVIKAFEGQANVWGPEENCQSSDVIWSNLDRWVISKRPDVVHLNCGLHDLRHDEGTTRALVPLNAYQANITSIFERVRGETTAELIWATITPIIEARHQAVRSSRRYERDVSTYNAVGVSVARRFGATINDLHTTVGEGGPEVLLKQDGLHFVEEGYALLGAKVADALRPFVFKG</sequence>
<dbReference type="InterPro" id="IPR051532">
    <property type="entry name" value="Ester_Hydrolysis_Enzymes"/>
</dbReference>
<dbReference type="Gene3D" id="3.40.50.1110">
    <property type="entry name" value="SGNH hydrolase"/>
    <property type="match status" value="1"/>
</dbReference>
<dbReference type="EMBL" id="SIKX01000001">
    <property type="protein sequence ID" value="TBF21013.1"/>
    <property type="molecule type" value="Genomic_DNA"/>
</dbReference>
<dbReference type="Proteomes" id="UP000291659">
    <property type="component" value="Unassembled WGS sequence"/>
</dbReference>
<evidence type="ECO:0000313" key="6">
    <source>
        <dbReference type="Proteomes" id="UP000291892"/>
    </source>
</evidence>
<organism evidence="4 6">
    <name type="scientific">Rhizobium ruizarguesonis</name>
    <dbReference type="NCBI Taxonomy" id="2081791"/>
    <lineage>
        <taxon>Bacteria</taxon>
        <taxon>Pseudomonadati</taxon>
        <taxon>Pseudomonadota</taxon>
        <taxon>Alphaproteobacteria</taxon>
        <taxon>Hyphomicrobiales</taxon>
        <taxon>Rhizobiaceae</taxon>
        <taxon>Rhizobium/Agrobacterium group</taxon>
        <taxon>Rhizobium</taxon>
    </lineage>
</organism>
<dbReference type="InterPro" id="IPR036514">
    <property type="entry name" value="SGNH_hydro_sf"/>
</dbReference>
<comment type="caution">
    <text evidence="4">The sequence shown here is derived from an EMBL/GenBank/DDBJ whole genome shotgun (WGS) entry which is preliminary data.</text>
</comment>
<evidence type="ECO:0000313" key="2">
    <source>
        <dbReference type="EMBL" id="NEI48818.1"/>
    </source>
</evidence>
<feature type="domain" description="SGNH hydrolase-type esterase" evidence="1">
    <location>
        <begin position="50"/>
        <end position="176"/>
    </location>
</feature>
<keyword evidence="4" id="KW-0378">Hydrolase</keyword>
<evidence type="ECO:0000313" key="3">
    <source>
        <dbReference type="EMBL" id="TAX83649.1"/>
    </source>
</evidence>
<dbReference type="PANTHER" id="PTHR30383:SF26">
    <property type="entry name" value="SGNH HYDROLASE-TYPE ESTERASE DOMAIN-CONTAINING PROTEIN"/>
    <property type="match status" value="1"/>
</dbReference>
<reference evidence="2 7" key="2">
    <citation type="submission" date="2019-12" db="EMBL/GenBank/DDBJ databases">
        <title>Rhizobium genotypes associated with high levels of biological nitrogen fixation by grain legumes in a temperate-maritime cropping system.</title>
        <authorList>
            <person name="Maluk M."/>
            <person name="Francesc Ferrando Molina F."/>
            <person name="Lopez Del Egido L."/>
            <person name="Lafos M."/>
            <person name="Langarica-Fuentes A."/>
            <person name="Gebre Yohannes G."/>
            <person name="Young M.W."/>
            <person name="Martin P."/>
            <person name="Gantlett R."/>
            <person name="Kenicer G."/>
            <person name="Hawes C."/>
            <person name="Begg G.S."/>
            <person name="Quilliam R.S."/>
            <person name="Squire G.R."/>
            <person name="Poole P.S."/>
            <person name="Young P.W."/>
            <person name="Iannetta P.M."/>
            <person name="James E.K."/>
        </authorList>
    </citation>
    <scope>NUCLEOTIDE SEQUENCE [LARGE SCALE GENOMIC DNA]</scope>
    <source>
        <strain evidence="2 7">JHI985</strain>
    </source>
</reference>
<dbReference type="RefSeq" id="WP_130656567.1">
    <property type="nucleotide sequence ID" value="NZ_JAJAEH010000013.1"/>
</dbReference>
<accession>A0AAE8QGF2</accession>
<evidence type="ECO:0000313" key="7">
    <source>
        <dbReference type="Proteomes" id="UP000661163"/>
    </source>
</evidence>
<dbReference type="Proteomes" id="UP000661163">
    <property type="component" value="Unassembled WGS sequence"/>
</dbReference>
<evidence type="ECO:0000313" key="5">
    <source>
        <dbReference type="Proteomes" id="UP000291659"/>
    </source>
</evidence>
<dbReference type="Pfam" id="PF13472">
    <property type="entry name" value="Lipase_GDSL_2"/>
    <property type="match status" value="1"/>
</dbReference>
<evidence type="ECO:0000313" key="4">
    <source>
        <dbReference type="EMBL" id="TBF21013.1"/>
    </source>
</evidence>
<evidence type="ECO:0000259" key="1">
    <source>
        <dbReference type="Pfam" id="PF13472"/>
    </source>
</evidence>
<reference evidence="5 6" key="1">
    <citation type="submission" date="2019-02" db="EMBL/GenBank/DDBJ databases">
        <title>The genomic architecture of introgression among sibling species of bacteria.</title>
        <authorList>
            <person name="Cavassim M.I.A."/>
            <person name="Moeskjaer S."/>
            <person name="Moslemi C."/>
            <person name="Fields B."/>
            <person name="Bachmann A."/>
            <person name="Vilhjalmsson B."/>
            <person name="Schierup M.H."/>
            <person name="Young J.P.W."/>
            <person name="Andersen S.U."/>
        </authorList>
    </citation>
    <scope>NUCLEOTIDE SEQUENCE [LARGE SCALE GENOMIC DNA]</scope>
    <source>
        <strain evidence="3 5">SM141A</strain>
        <strain evidence="4 6">SM42</strain>
    </source>
</reference>
<proteinExistence type="predicted"/>
<gene>
    <name evidence="4" type="ORF">ELG94_22995</name>
    <name evidence="3" type="ORF">ELH98_22540</name>
    <name evidence="2" type="ORF">GR217_14040</name>
</gene>
<dbReference type="AlphaFoldDB" id="A0AAE8QGF2"/>
<dbReference type="PANTHER" id="PTHR30383">
    <property type="entry name" value="THIOESTERASE 1/PROTEASE 1/LYSOPHOSPHOLIPASE L1"/>
    <property type="match status" value="1"/>
</dbReference>
<protein>
    <submittedName>
        <fullName evidence="4">SGNH/GDSL hydrolase family protein</fullName>
    </submittedName>
</protein>
<dbReference type="InterPro" id="IPR013830">
    <property type="entry name" value="SGNH_hydro"/>
</dbReference>
<dbReference type="EMBL" id="SIOX01000001">
    <property type="protein sequence ID" value="TAX83649.1"/>
    <property type="molecule type" value="Genomic_DNA"/>
</dbReference>
<dbReference type="Proteomes" id="UP000291892">
    <property type="component" value="Unassembled WGS sequence"/>
</dbReference>
<dbReference type="EMBL" id="WUFC01000010">
    <property type="protein sequence ID" value="NEI48818.1"/>
    <property type="molecule type" value="Genomic_DNA"/>
</dbReference>
<dbReference type="GO" id="GO:0004622">
    <property type="term" value="F:phosphatidylcholine lysophospholipase activity"/>
    <property type="evidence" value="ECO:0007669"/>
    <property type="project" value="TreeGrafter"/>
</dbReference>